<gene>
    <name evidence="3" type="ORF">LTR09_008016</name>
</gene>
<evidence type="ECO:0000256" key="1">
    <source>
        <dbReference type="SAM" id="Phobius"/>
    </source>
</evidence>
<feature type="transmembrane region" description="Helical" evidence="1">
    <location>
        <begin position="183"/>
        <end position="206"/>
    </location>
</feature>
<dbReference type="Proteomes" id="UP001271007">
    <property type="component" value="Unassembled WGS sequence"/>
</dbReference>
<dbReference type="EMBL" id="JAWDJX010000029">
    <property type="protein sequence ID" value="KAK3050938.1"/>
    <property type="molecule type" value="Genomic_DNA"/>
</dbReference>
<sequence length="207" mass="21987">MPSIISIAGLLPFFLSAVVALPSPASTVNPVLQRRNGCYTGGLQFSELHGDSDTFDMQEVRNDIFTTCQLAAGISLAPGAGWSHCSEWAFNRYSSCYEDCTEACSGVGGGGRGADLAIVGCTAGCDPNCGGWETGTNHINWYIKNDMSTDAAIEFDKCNAALNTELGRCSEGSEQEHEGWCEMVVVVVVLGKGVGAFFAAMFFFGYI</sequence>
<feature type="chain" id="PRO_5042504869" evidence="2">
    <location>
        <begin position="21"/>
        <end position="207"/>
    </location>
</feature>
<comment type="caution">
    <text evidence="3">The sequence shown here is derived from an EMBL/GenBank/DDBJ whole genome shotgun (WGS) entry which is preliminary data.</text>
</comment>
<reference evidence="3" key="1">
    <citation type="submission" date="2023-04" db="EMBL/GenBank/DDBJ databases">
        <title>Black Yeasts Isolated from many extreme environments.</title>
        <authorList>
            <person name="Coleine C."/>
            <person name="Stajich J.E."/>
            <person name="Selbmann L."/>
        </authorList>
    </citation>
    <scope>NUCLEOTIDE SEQUENCE</scope>
    <source>
        <strain evidence="3">CCFEE 5312</strain>
    </source>
</reference>
<evidence type="ECO:0000313" key="3">
    <source>
        <dbReference type="EMBL" id="KAK3050938.1"/>
    </source>
</evidence>
<keyword evidence="2" id="KW-0732">Signal</keyword>
<feature type="signal peptide" evidence="2">
    <location>
        <begin position="1"/>
        <end position="20"/>
    </location>
</feature>
<name>A0AAJ0G7D1_9PEZI</name>
<organism evidence="3 4">
    <name type="scientific">Extremus antarcticus</name>
    <dbReference type="NCBI Taxonomy" id="702011"/>
    <lineage>
        <taxon>Eukaryota</taxon>
        <taxon>Fungi</taxon>
        <taxon>Dikarya</taxon>
        <taxon>Ascomycota</taxon>
        <taxon>Pezizomycotina</taxon>
        <taxon>Dothideomycetes</taxon>
        <taxon>Dothideomycetidae</taxon>
        <taxon>Mycosphaerellales</taxon>
        <taxon>Extremaceae</taxon>
        <taxon>Extremus</taxon>
    </lineage>
</organism>
<dbReference type="AlphaFoldDB" id="A0AAJ0G7D1"/>
<keyword evidence="4" id="KW-1185">Reference proteome</keyword>
<evidence type="ECO:0000313" key="4">
    <source>
        <dbReference type="Proteomes" id="UP001271007"/>
    </source>
</evidence>
<proteinExistence type="predicted"/>
<keyword evidence="1" id="KW-0812">Transmembrane</keyword>
<evidence type="ECO:0000256" key="2">
    <source>
        <dbReference type="SAM" id="SignalP"/>
    </source>
</evidence>
<protein>
    <submittedName>
        <fullName evidence="3">Uncharacterized protein</fullName>
    </submittedName>
</protein>
<accession>A0AAJ0G7D1</accession>
<keyword evidence="1" id="KW-1133">Transmembrane helix</keyword>
<keyword evidence="1" id="KW-0472">Membrane</keyword>